<dbReference type="Gene3D" id="3.30.70.250">
    <property type="entry name" value="Malonyl-CoA ACP transacylase, ACP-binding"/>
    <property type="match status" value="1"/>
</dbReference>
<comment type="catalytic activity">
    <reaction evidence="7">
        <text>acetyl-CoA + n malonyl-CoA + 2n NADPH + 2n H(+) = a long-chain fatty acid + (n+1) CoA + n CO2 + 2n NADP(+).</text>
        <dbReference type="EC" id="2.3.1.85"/>
    </reaction>
</comment>
<keyword evidence="4" id="KW-0596">Phosphopantetheine</keyword>
<evidence type="ECO:0000256" key="4">
    <source>
        <dbReference type="ARBA" id="ARBA00022450"/>
    </source>
</evidence>
<dbReference type="InterPro" id="IPR006162">
    <property type="entry name" value="Ppantetheine_attach_site"/>
</dbReference>
<proteinExistence type="predicted"/>
<dbReference type="SMART" id="SM00827">
    <property type="entry name" value="PKS_AT"/>
    <property type="match status" value="2"/>
</dbReference>
<dbReference type="SMART" id="SM00823">
    <property type="entry name" value="PKS_PP"/>
    <property type="match status" value="4"/>
</dbReference>
<dbReference type="Gene3D" id="3.40.50.12780">
    <property type="entry name" value="N-terminal domain of ligase-like"/>
    <property type="match status" value="1"/>
</dbReference>
<dbReference type="InterPro" id="IPR001227">
    <property type="entry name" value="Ac_transferase_dom_sf"/>
</dbReference>
<dbReference type="InterPro" id="IPR020806">
    <property type="entry name" value="PKS_PP-bd"/>
</dbReference>
<evidence type="ECO:0000313" key="11">
    <source>
        <dbReference type="Proteomes" id="UP000274131"/>
    </source>
</evidence>
<name>A0A158Q9D8_ENTVE</name>
<dbReference type="PANTHER" id="PTHR43775">
    <property type="entry name" value="FATTY ACID SYNTHASE"/>
    <property type="match status" value="1"/>
</dbReference>
<dbReference type="EC" id="3.1.2.14" evidence="1"/>
<feature type="domain" description="Carrier" evidence="8">
    <location>
        <begin position="5294"/>
        <end position="5369"/>
    </location>
</feature>
<dbReference type="Gene3D" id="3.30.559.30">
    <property type="entry name" value="Nonribosomal peptide synthetase, condensation domain"/>
    <property type="match status" value="1"/>
</dbReference>
<protein>
    <recommendedName>
        <fullName evidence="3">Fatty acid synthase</fullName>
        <ecNumber evidence="2">2.3.1.85</ecNumber>
        <ecNumber evidence="1">3.1.2.14</ecNumber>
    </recommendedName>
</protein>
<evidence type="ECO:0000256" key="6">
    <source>
        <dbReference type="ARBA" id="ARBA00022679"/>
    </source>
</evidence>
<evidence type="ECO:0000256" key="1">
    <source>
        <dbReference type="ARBA" id="ARBA00012480"/>
    </source>
</evidence>
<dbReference type="GO" id="GO:0044550">
    <property type="term" value="P:secondary metabolite biosynthetic process"/>
    <property type="evidence" value="ECO:0007669"/>
    <property type="project" value="UniProtKB-ARBA"/>
</dbReference>
<evidence type="ECO:0000256" key="3">
    <source>
        <dbReference type="ARBA" id="ARBA00018769"/>
    </source>
</evidence>
<dbReference type="PROSITE" id="PS52004">
    <property type="entry name" value="KS3_2"/>
    <property type="match status" value="3"/>
</dbReference>
<dbReference type="Gene3D" id="3.40.366.10">
    <property type="entry name" value="Malonyl-Coenzyme A Acyl Carrier Protein, domain 2"/>
    <property type="match status" value="2"/>
</dbReference>
<dbReference type="Gene3D" id="3.30.300.30">
    <property type="match status" value="1"/>
</dbReference>
<dbReference type="InterPro" id="IPR018201">
    <property type="entry name" value="Ketoacyl_synth_AS"/>
</dbReference>
<dbReference type="SUPFAM" id="SSF53901">
    <property type="entry name" value="Thiolase-like"/>
    <property type="match status" value="3"/>
</dbReference>
<dbReference type="Pfam" id="PF00109">
    <property type="entry name" value="ketoacyl-synt"/>
    <property type="match status" value="3"/>
</dbReference>
<dbReference type="Gene3D" id="1.10.1200.10">
    <property type="entry name" value="ACP-like"/>
    <property type="match status" value="5"/>
</dbReference>
<dbReference type="PROSITE" id="PS00012">
    <property type="entry name" value="PHOSPHOPANTETHEINE"/>
    <property type="match status" value="1"/>
</dbReference>
<evidence type="ECO:0000256" key="5">
    <source>
        <dbReference type="ARBA" id="ARBA00022553"/>
    </source>
</evidence>
<keyword evidence="6" id="KW-0808">Transferase</keyword>
<dbReference type="InterPro" id="IPR057326">
    <property type="entry name" value="KR_dom"/>
</dbReference>
<dbReference type="InterPro" id="IPR014043">
    <property type="entry name" value="Acyl_transferase_dom"/>
</dbReference>
<dbReference type="CDD" id="cd00833">
    <property type="entry name" value="PKS"/>
    <property type="match status" value="3"/>
</dbReference>
<dbReference type="Pfam" id="PF02801">
    <property type="entry name" value="Ketoacyl-synt_C"/>
    <property type="match status" value="3"/>
</dbReference>
<dbReference type="PROSITE" id="PS00606">
    <property type="entry name" value="KS3_1"/>
    <property type="match status" value="1"/>
</dbReference>
<dbReference type="Pfam" id="PF00550">
    <property type="entry name" value="PP-binding"/>
    <property type="match status" value="5"/>
</dbReference>
<feature type="domain" description="Ketosynthase family 3 (KS3)" evidence="9">
    <location>
        <begin position="37"/>
        <end position="446"/>
    </location>
</feature>
<evidence type="ECO:0000259" key="9">
    <source>
        <dbReference type="PROSITE" id="PS52004"/>
    </source>
</evidence>
<feature type="domain" description="Carrier" evidence="8">
    <location>
        <begin position="3082"/>
        <end position="3157"/>
    </location>
</feature>
<dbReference type="Pfam" id="PF22621">
    <property type="entry name" value="CurL-like_PKS_C"/>
    <property type="match status" value="1"/>
</dbReference>
<dbReference type="Pfam" id="PF00501">
    <property type="entry name" value="AMP-binding"/>
    <property type="match status" value="1"/>
</dbReference>
<dbReference type="OrthoDB" id="329835at2759"/>
<dbReference type="STRING" id="51028.A0A158Q9D8"/>
<evidence type="ECO:0000256" key="2">
    <source>
        <dbReference type="ARBA" id="ARBA00012873"/>
    </source>
</evidence>
<keyword evidence="5" id="KW-0597">Phosphoprotein</keyword>
<dbReference type="InterPro" id="IPR000873">
    <property type="entry name" value="AMP-dep_synth/lig_dom"/>
</dbReference>
<dbReference type="InterPro" id="IPR042099">
    <property type="entry name" value="ANL_N_sf"/>
</dbReference>
<dbReference type="GO" id="GO:0004312">
    <property type="term" value="F:fatty acid synthase activity"/>
    <property type="evidence" value="ECO:0007669"/>
    <property type="project" value="UniProtKB-EC"/>
</dbReference>
<dbReference type="PANTHER" id="PTHR43775:SF51">
    <property type="entry name" value="INACTIVE PHENOLPHTHIOCEROL SYNTHESIS POLYKETIDE SYNTHASE TYPE I PKS1-RELATED"/>
    <property type="match status" value="1"/>
</dbReference>
<dbReference type="InterPro" id="IPR036291">
    <property type="entry name" value="NAD(P)-bd_dom_sf"/>
</dbReference>
<dbReference type="InterPro" id="IPR045851">
    <property type="entry name" value="AMP-bd_C_sf"/>
</dbReference>
<dbReference type="InterPro" id="IPR029058">
    <property type="entry name" value="AB_hydrolase_fold"/>
</dbReference>
<dbReference type="SUPFAM" id="SSF56801">
    <property type="entry name" value="Acetyl-CoA synthetase-like"/>
    <property type="match status" value="1"/>
</dbReference>
<reference evidence="10 11" key="2">
    <citation type="submission" date="2018-10" db="EMBL/GenBank/DDBJ databases">
        <authorList>
            <consortium name="Pathogen Informatics"/>
        </authorList>
    </citation>
    <scope>NUCLEOTIDE SEQUENCE [LARGE SCALE GENOMIC DNA]</scope>
</reference>
<dbReference type="SMART" id="SM00825">
    <property type="entry name" value="PKS_KS"/>
    <property type="match status" value="3"/>
</dbReference>
<reference evidence="12" key="1">
    <citation type="submission" date="2016-04" db="UniProtKB">
        <authorList>
            <consortium name="WormBaseParasite"/>
        </authorList>
    </citation>
    <scope>IDENTIFICATION</scope>
</reference>
<dbReference type="InterPro" id="IPR001242">
    <property type="entry name" value="Condensation_dom"/>
</dbReference>
<dbReference type="Gene3D" id="3.40.50.1820">
    <property type="entry name" value="alpha/beta hydrolase"/>
    <property type="match status" value="1"/>
</dbReference>
<dbReference type="SUPFAM" id="SSF51735">
    <property type="entry name" value="NAD(P)-binding Rossmann-fold domains"/>
    <property type="match status" value="3"/>
</dbReference>
<dbReference type="SMART" id="SM00822">
    <property type="entry name" value="PKS_KR"/>
    <property type="match status" value="1"/>
</dbReference>
<dbReference type="InterPro" id="IPR013968">
    <property type="entry name" value="PKS_KR"/>
</dbReference>
<dbReference type="InterPro" id="IPR014030">
    <property type="entry name" value="Ketoacyl_synth_N"/>
</dbReference>
<dbReference type="InterPro" id="IPR001031">
    <property type="entry name" value="Thioesterase"/>
</dbReference>
<dbReference type="GO" id="GO:0016297">
    <property type="term" value="F:fatty acyl-[ACP] hydrolase activity"/>
    <property type="evidence" value="ECO:0007669"/>
    <property type="project" value="UniProtKB-EC"/>
</dbReference>
<dbReference type="GO" id="GO:0006633">
    <property type="term" value="P:fatty acid biosynthetic process"/>
    <property type="evidence" value="ECO:0007669"/>
    <property type="project" value="InterPro"/>
</dbReference>
<dbReference type="SUPFAM" id="SSF52777">
    <property type="entry name" value="CoA-dependent acyltransferases"/>
    <property type="match status" value="2"/>
</dbReference>
<dbReference type="Gene3D" id="3.40.47.10">
    <property type="match status" value="3"/>
</dbReference>
<dbReference type="Gene3D" id="3.10.129.110">
    <property type="entry name" value="Polyketide synthase dehydratase"/>
    <property type="match status" value="1"/>
</dbReference>
<dbReference type="SUPFAM" id="SSF47336">
    <property type="entry name" value="ACP-like"/>
    <property type="match status" value="5"/>
</dbReference>
<feature type="domain" description="Ketosynthase family 3 (KS3)" evidence="9">
    <location>
        <begin position="3107"/>
        <end position="3508"/>
    </location>
</feature>
<dbReference type="InterPro" id="IPR050091">
    <property type="entry name" value="PKS_NRPS_Biosynth_Enz"/>
</dbReference>
<dbReference type="InterPro" id="IPR036736">
    <property type="entry name" value="ACP-like_sf"/>
</dbReference>
<dbReference type="InterPro" id="IPR020841">
    <property type="entry name" value="PKS_Beta-ketoAc_synthase_dom"/>
</dbReference>
<gene>
    <name evidence="10" type="ORF">EVEC_LOCUS1506</name>
</gene>
<dbReference type="Pfam" id="PF00975">
    <property type="entry name" value="Thioesterase"/>
    <property type="match status" value="1"/>
</dbReference>
<dbReference type="InterPro" id="IPR016039">
    <property type="entry name" value="Thiolase-like"/>
</dbReference>
<dbReference type="Pfam" id="PF08659">
    <property type="entry name" value="KR"/>
    <property type="match status" value="3"/>
</dbReference>
<dbReference type="GO" id="GO:0031177">
    <property type="term" value="F:phosphopantetheine binding"/>
    <property type="evidence" value="ECO:0007669"/>
    <property type="project" value="InterPro"/>
</dbReference>
<dbReference type="PROSITE" id="PS50075">
    <property type="entry name" value="CARRIER"/>
    <property type="match status" value="4"/>
</dbReference>
<evidence type="ECO:0000313" key="12">
    <source>
        <dbReference type="WBParaSite" id="EVEC_0000179801-mRNA-1"/>
    </source>
</evidence>
<dbReference type="InterPro" id="IPR020845">
    <property type="entry name" value="AMP-binding_CS"/>
</dbReference>
<dbReference type="Pfam" id="PF00698">
    <property type="entry name" value="Acyl_transf_1"/>
    <property type="match status" value="2"/>
</dbReference>
<evidence type="ECO:0000256" key="7">
    <source>
        <dbReference type="ARBA" id="ARBA00044883"/>
    </source>
</evidence>
<keyword evidence="11" id="KW-1185">Reference proteome</keyword>
<feature type="domain" description="Ketosynthase family 3 (KS3)" evidence="9">
    <location>
        <begin position="2171"/>
        <end position="2564"/>
    </location>
</feature>
<organism evidence="12">
    <name type="scientific">Enterobius vermicularis</name>
    <name type="common">Human pinworm</name>
    <dbReference type="NCBI Taxonomy" id="51028"/>
    <lineage>
        <taxon>Eukaryota</taxon>
        <taxon>Metazoa</taxon>
        <taxon>Ecdysozoa</taxon>
        <taxon>Nematoda</taxon>
        <taxon>Chromadorea</taxon>
        <taxon>Rhabditida</taxon>
        <taxon>Spirurina</taxon>
        <taxon>Oxyuridomorpha</taxon>
        <taxon>Oxyuroidea</taxon>
        <taxon>Oxyuridae</taxon>
        <taxon>Enterobius</taxon>
    </lineage>
</organism>
<feature type="domain" description="Carrier" evidence="8">
    <location>
        <begin position="1019"/>
        <end position="1100"/>
    </location>
</feature>
<dbReference type="SUPFAM" id="SSF53474">
    <property type="entry name" value="alpha/beta-Hydrolases"/>
    <property type="match status" value="1"/>
</dbReference>
<dbReference type="EC" id="2.3.1.85" evidence="2"/>
<dbReference type="InterPro" id="IPR014031">
    <property type="entry name" value="Ketoacyl_synth_C"/>
</dbReference>
<dbReference type="SUPFAM" id="SSF52151">
    <property type="entry name" value="FabD/lysophospholipase-like"/>
    <property type="match status" value="2"/>
</dbReference>
<dbReference type="Gene3D" id="3.30.70.3290">
    <property type="match status" value="4"/>
</dbReference>
<evidence type="ECO:0000313" key="10">
    <source>
        <dbReference type="EMBL" id="VDD86363.1"/>
    </source>
</evidence>
<sequence>MDGALQAIVHACLIQSGENAVYIPFYFGRVQIITKWKSSLKHSAVSFRFEIEEERFLGQFTLSGPNFCITGLDIEFRKLRACFFENILANPQNNLLNGNHGSRIIRANFLKSDVAQFDARFFGMSKSEAEKTDPQQRLLLECVHECLENAGLKRFHNVGMFIGYMGTEYLDNAAEQEDAILMLGNSASAVSGRLNYYFKSRGPGITVDTACSSSLVALNLAVSALRQNECSMAIVAGVNLMLSERGIGQRSNGKMLSTDGYCKSFDVHANGYGRADGCVVILIGPIRNNETRPWPNVFIETCSVNHGGQSASFTAPSSKGQEQLIKKILLPQNGHITFWEAHGTGTVLGDAVELSVLERNLSSCCLGTAKTSIGHTEAAAGVLGLSKIFLQMQHSYVPLHSHFSAPGPATSGSLRFPIVGEDWDGLVAGISSFGITGTNAVATVRKQDRCRVGRHHFMLHPSIYPLSAETRWSLYKCIQENLKFVYCSSHSSKLICSSAVNRNLSMKEKAVILVHNPVKVVYANVESSGIQLNLQIDINLRCLAAVIHYCATYFNIRKYFFKAVALIGSLMDIKEQKSSKKSIKYCYIFALQLAMLLFLEKLGVKISQINFSKTFSVVPLVLFLRYKWKRNGSNNLVLKDINAALSLDSRLVQQKLNELLLKLTQANVSHSGLKTVHLTFAKLLQKDCVRRLENKLASYYIHGAKVNWRAIYSEPSARVTFPNYVFHKKTFWCTKPNRIYDNELIGSPISKTKDKIIFKNFVSRLNCRWVFECYSAGKFCIPFTFYLNAVLEACKWLLKRKDLEVTIKLSDFHYSEVPVKEDFWIQTTLKNLGEFHYEVRIARNNRQLASSGISFATKACQKNLTLDDNCLRPSPNFYASLSQSGFQYFDHLRCITHQTPSKDCYKLTASSKYKNLCSFEAALQVMRQKMNTHIDSSDKTLKVQEISLTKCFTTITYIVSKGLSVSIYDAVKGYCGIMKFTLKAEAAKERTLPAPITSRTTLMTPNKDYAKGRAGKQLWCKLNILDALKSAISDVSPFKIVFDEATLSMSLTSLGFDSLTITDFVNRLRKIYLPKIKINVADVLEHSSILELARAIESRMHAMDKELIITLCNEPCHQKAGYAHFIKFNFNENFSVEQLIIILLNLANYFIENRVSVTFLESSANNRANAFAKGFAKSFAAEYYPQISFRYGFRLEKLDSLTESSEHWLITGGLTGIGWEMAKWLLKWPNVKHITLIGRRRIRKDLLPELYLLRKKAEINIFQADVSSIFDMEQLFKKMKPKLTGVIHSAGIKADGVLKTLKKENFEEVLKAKYYGIILLMKMIQKYHHKPRKLILNSSVAAVLGNRGQCSYTAACCLTNQVVKELNFNGLSTTIINWGNWLETGMALPVNQYLRHLGFEGLTNNEAERCFDRIVHSDVTNVTVANIDVKKLLLKLFFQDSPQKHNVIFMAKREDYGDKAFANNSFKNNASVADDQEGKELATIKKKIAQTVEQLCHTKITPSDYDTGFIELGLDSLKLYIFINKLQGVFKRAKFINILFVFENPTINQMAKSISRLCDAYLTHIKPTEVNHFYGDTKRVHLDRNYKNQKLFTDTELQTRRPRYFAITGSNKQQLLKKINNFIKLEKTHLKKPVICFIFPGQGSQVWNMGKQLCEGFALFRYHYVRALKNAQKFFTAKSPNFCEALFEWDKKENLCKTDYAQPILFCFCYSLANLLSYFGVKAKYFLGQSVTELVAYTLNGMISLSNALEIVVERGKALSSSSGKGGLLVTNRKAANYLVKKVKVDVALNNSSKQVVLVGTRDQLKQCIMYNRKKNFPSMILDECYPFHSKLLKSGDNVEKFKKICQKIPWVRPKSPKVVSNVDGKLITRLNTEKIIQQMLAPVEFEKCLRTLNTAGVNLWLEVGPDKTVSSIIHQEFPNATAFSTLCNSDLEVPSFLKCLSKLQNAGCNIRWNRLFEERLPSETTFCLNQDYTKKILLKNFQISEPLSELSNIKFTIDKLNKTMELSRNGIRYCCCIPAKKIIKFRDLSVVNHSYKVLNHNDFYEGQRNFGLQYGPNLAVLRKIRRTSTKVIAEVVTSPNPVVIIDAALQALSAILFDKKRAAVYFPTSVDYIILNLEAGLQSSYSSHSAKFKVYGMLTDRLCNGTMYPKNDVILRNPRDILDKSCCIAQKEIHIFGCSCILSSSSEDGKLFWSDMKTCLIDSVTDRLQEDKTRYLKKDLREMDCKFFNISPVEAKFIDPQQRLTLEVAYRVMEDAGLKKFDSSTGVFIGASSNDFAQKLYSDTHFSNHYLGAGTNNSAIAGRISYFFNLHGPSMVIDTACSSFAVALSTACEYIKRGHCKMALVGAVNVILNSRPSEVLRESNMLSPDGLCRSFDADANGYVRSEGIGMMLIGEYDSELFAPYASIVAYKANHTGRTGGITVPSCLVEEEIMNSVLRKCDGEKLCHVEMHAAGTALGDAIEMTATSNAVSKLKRVDKVCFTSTKSIVGHCEAAAGFVSLLCAINCLKNEYIPAVPHYKVKKNFHCKENFVIPCVGEEIKKNSFSMVNVYGFTGASTSFLLNSGNSSSNVSRQNRLSLPPYLIVFSAKTKKSLIKNKTNLGKYLQQTDSHLKDVSANLQLNRLHYQFRTALIYKNHRQSLSLSCGKEVLPKVNLDHVFKKGVNIKWQFLTERSRSRIELPNYEFEYTKCWPFDDHCKKNDDEKRRNNLTFTEEPSKIKGFLDGSFLKAILLSRCTNVVFNWQTNGTDDGVIQNCLSVIKLWHILSKCCFKLQQEAGSFWHTSNGCIALLRSLGAETTNVIYRYVECNSWIKSIPAEISSKESENECVIYKSDKRFVERITKTRSPNFSEDASITSRTILFTGGFKGINTKLLLELAPEQAVFVTTKGSCADTVIMEKVFQEYSPISLVVHSAGKVNNKLAGKMTTDAFEDVFTPKVAGIRCLLKMCKKYKAGELVALSSIAAVFGSPGQANYAVANCLMEQIMAENKFGKCFTCGPWDDVGLLSGEHRSGIRKQISSEGWIFLDSQLVARSIAALLKERTGYFIFRADVKRLVESQRHLSHLLEHLAEPVVKVNLNSDTGAEPLKIKSVILQIIRKHTDIKVLDENKGLASMGIDSLMTGRIREHLSSVIGMELPVTAFYENCTVKSLKSRTLESISSRLLHLPQFWENLLVGTCYLIPNSEMFDYKFWNLTKNDGILIDPQIRKFVEHAYFTLEKSGLLFDKEWMNIGVFAGAEPSEYLCPSFGNDDLLERMYSKNQKDFVAAWTSKLLNLRGPSLSVYSACSTGLVAVAEAILYLQSHKCDAAIAGAVSLMFPASREVAHRRNGVFSEDKICRPFDVEANGTIRGSMLGVVLLMRVKDAVKQRRPVVGILREVSVNNDGAEKSSFMAPNVKGQQRCIEHAVKLSGVPEVEFIECHGTATKIGDLVELEALSRGYHGKSTLGSVKANIGHGFAAGGMAGLIKLCKVSESRIIPKQIHLKKCIGSNFNLAISSFGVGGTNAHLIMESVNESTKYYVLPVSAAAKESCREYCQQLAEYLNSKCLLFGVASTLQNYRPNYRYRTYIVAQSVKEAQKKLKMADIYNAEKLTRKNVAFFFAPQGVQYAGMGFSFFKYGKVFRKRIKKYNGMVRQLLGLDLLEILFCESKGLIMNEQYIQVALFCLCHAIVKELEYRGVTPSVLIGHSLGEYVAAACANVFSVEDGIRLLLERGRLCTETKSASMIAIKGYYEELPDEVQICAVLNDQLKCVVGAEADIKAFCNVLQQKNIDFVKMKTERGFHSSYMDQILGHFNKFLRDFSFQKPELPILSNVDGKIIQNFNADYLLQHIRSPVRLDKCLDSLPASIKVIVEIGPAGILKALIQQKKSFVKVVQTVPSEKNSNTDTHLYLNALGELWCYGLPVSWKGFFVERPPNVRLPGYCFQQNHLISVPKEAETEELGYCLFEPCWKDIKMSLTRKLFGKTIVFLPYRMNKALSNLMRDLHNFFVDYLCIYPSDNSDTPLKYTPVGVQINPLHENAYEELRRLLKEIGFNFTLIIQAWNFANDDLKDGHSYNKILLCSFYSLHWIKKHLINTGNCENLTLLTLLDSEGPVECSTALGPIQELQNLYLSMKAFCITTSRDSNLFRIVQDCYYSNKDYTMSQMRQQQRGYQVAAYKENLYSCKENLVKDNDTILVFGSGALATAFADVILNKFKNLTLIFASRNAERRYKTSEMKSCMNRWENTENNRILFRDINLNNAEDVASLIAEINKDYGLHVVIHAAGLATTQSIEKAAKETESVINIKVKGTLNIINALVESDIILNSLILTSSLSSTLGIYGNDDYAAGNIFLDTFASRSYPNVKNCISVQWPAWEEKGMLANSIELLPVFMKKILLEYTLSENNGKILFERVLKVKNSVAICPVNPIILAANIGKLQAEERRKPVGDSSEDKLLTKSNILEQTIAAIWKQCLSVEKVKPSNNFFELGGNSLNGLQIIWEIEKHTGLRCTYKDLYTNPTFESFVKKLASFTPSDYKKTIPKTDKLAILPLSFAQENMYLLRQVCSPCQYNIIFSIRFHGSICRRSLRLALQRLIARQISLREVFLSNGTEVHQEARSLTEAYQNLDFRKTNLIVVEKNLEFDLAKIPVKLFAFNEIDSAGGDLYTLLVSHHHIVSDGWSVKVFAKELSELYKHYQNGTGTYATKPLKTSVVDFQFIFKQHRFSLPPILIKAVNDLSIRRNVTQYVVLLSAFICLVRQFSDNYTSDTITIGSAVSGRSTSEVDSIIGYFLNNVIVMVKNVTTSSSVTEVISEVGEAVEFSRKFEMVPYHMIVGEIKQERLSDNPLFDIYFNFRSQIDYPVINIGGVKSVVEHLTSNTAFNFSCTIDEIDGEIQVTLDYNSSMYPEEMINEMLPQIPNKNTIINCIKKTALMASNMSAVASKDATITYGELMEKADNLSRLIQQKYVVTRCELIRSDDIIPLHMPSKDSIIAITAVHLAGLAYLPVYEHSSAEVLPRVLRDSRVTNCNIRQRSSPEALAYVIYTSGSTGAPKGVCISYSSLSNFVTCATPQMLLSPKLNIYHCVSTAFDVSCANIFVSLANGSNIVCCQNPLSATTEILDNKVNFAYLPSALFDCFDHSELRKLSILDRLFVGGESPADHQLDKCLELGIQVRQIYGPTEATIWTTTNKCVLHEECGGRVIGRSKEDCVLGRKIKLYHTGDLVTQRRCKYIYQCRLDSQVKIRGFRIDISEVERALYSFGPAVKHVVVLKQEATNNLIAFVKTAVEKKQLFNHLLKMIPSYMIPQTIVLVDQIPYNSSGKVNKNKLIKQYLDTYLQSGEKKKQKPTNNFFSLGGNSLMVIHLQSKIREVFNTEVSVMNIYRHPTLEKQCNLVEASSTKKKAAERIVPLRNSKKGSRNLYVIHAVGGSIYPYYGILASIPDLINVYAIEFHCDLPAKTLMELAEYYAEMVRKHCVHKPFDLMGHSLGGILAWEMFPLLKQYSICTPKVVMIDSWSMGNENLEKAEVIKYIQAS</sequence>
<dbReference type="InterPro" id="IPR009081">
    <property type="entry name" value="PP-bd_ACP"/>
</dbReference>
<feature type="domain" description="Carrier" evidence="8">
    <location>
        <begin position="4431"/>
        <end position="4506"/>
    </location>
</feature>
<dbReference type="GO" id="GO:0004315">
    <property type="term" value="F:3-oxoacyl-[acyl-carrier-protein] synthase activity"/>
    <property type="evidence" value="ECO:0007669"/>
    <property type="project" value="InterPro"/>
</dbReference>
<dbReference type="EMBL" id="UXUI01007220">
    <property type="protein sequence ID" value="VDD86363.1"/>
    <property type="molecule type" value="Genomic_DNA"/>
</dbReference>
<dbReference type="InterPro" id="IPR016035">
    <property type="entry name" value="Acyl_Trfase/lysoPLipase"/>
</dbReference>
<dbReference type="Pfam" id="PF00668">
    <property type="entry name" value="Condensation"/>
    <property type="match status" value="2"/>
</dbReference>
<dbReference type="InterPro" id="IPR042104">
    <property type="entry name" value="PKS_dehydratase_sf"/>
</dbReference>
<dbReference type="WBParaSite" id="EVEC_0000179801-mRNA-1">
    <property type="protein sequence ID" value="EVEC_0000179801-mRNA-1"/>
    <property type="gene ID" value="EVEC_0000179801"/>
</dbReference>
<dbReference type="Gene3D" id="3.40.50.720">
    <property type="entry name" value="NAD(P)-binding Rossmann-like Domain"/>
    <property type="match status" value="3"/>
</dbReference>
<accession>A0A158Q9D8</accession>
<dbReference type="Proteomes" id="UP000274131">
    <property type="component" value="Unassembled WGS sequence"/>
</dbReference>
<dbReference type="PROSITE" id="PS00455">
    <property type="entry name" value="AMP_BINDING"/>
    <property type="match status" value="1"/>
</dbReference>
<evidence type="ECO:0000259" key="8">
    <source>
        <dbReference type="PROSITE" id="PS50075"/>
    </source>
</evidence>
<dbReference type="Gene3D" id="3.30.559.10">
    <property type="entry name" value="Chloramphenicol acetyltransferase-like domain"/>
    <property type="match status" value="1"/>
</dbReference>
<dbReference type="InterPro" id="IPR023213">
    <property type="entry name" value="CAT-like_dom_sf"/>
</dbReference>